<evidence type="ECO:0000313" key="4">
    <source>
        <dbReference type="EMBL" id="RZG64599.1"/>
    </source>
</evidence>
<reference evidence="4 5" key="1">
    <citation type="submission" date="2019-02" db="EMBL/GenBank/DDBJ databases">
        <title>The Batch Genome Submission of Acinetobacter spp. strains.</title>
        <authorList>
            <person name="Qin J."/>
            <person name="Hu Y."/>
            <person name="Ye H."/>
            <person name="Wei L."/>
            <person name="Feng Y."/>
            <person name="Zong Z."/>
        </authorList>
    </citation>
    <scope>NUCLEOTIDE SEQUENCE [LARGE SCALE GENOMIC DNA]</scope>
    <source>
        <strain evidence="4 5">WCHABo060081</strain>
    </source>
</reference>
<dbReference type="Proteomes" id="UP000293483">
    <property type="component" value="Unassembled WGS sequence"/>
</dbReference>
<evidence type="ECO:0000256" key="1">
    <source>
        <dbReference type="ARBA" id="ARBA00008490"/>
    </source>
</evidence>
<evidence type="ECO:0000313" key="5">
    <source>
        <dbReference type="Proteomes" id="UP000293483"/>
    </source>
</evidence>
<evidence type="ECO:0000256" key="2">
    <source>
        <dbReference type="ARBA" id="ARBA00022729"/>
    </source>
</evidence>
<sequence>MSLRVSAIISALMVSSTAFSAVTVKVPEEIKIVAVNNQEVSSGLLQAKSQYKIKAGENIINVRYSGYFQHADNSHDILKSGIVTLKTPALVDGETYRLALVQAPQDFDEAQKYKDQPIFGLYNKENILLVQQAGIKSEQRNWFSEGLFNNKSVDLTNDKAAANQIAAVQPVSASENQSQPLIHLWQRSSKAERQKFMAWLAEQSN</sequence>
<dbReference type="InterPro" id="IPR018635">
    <property type="entry name" value="UPF0319"/>
</dbReference>
<dbReference type="RefSeq" id="WP_130148170.1">
    <property type="nucleotide sequence ID" value="NZ_SGSU01000022.1"/>
</dbReference>
<organism evidence="4 5">
    <name type="scientific">Acinetobacter bouvetii</name>
    <dbReference type="NCBI Taxonomy" id="202951"/>
    <lineage>
        <taxon>Bacteria</taxon>
        <taxon>Pseudomonadati</taxon>
        <taxon>Pseudomonadota</taxon>
        <taxon>Gammaproteobacteria</taxon>
        <taxon>Moraxellales</taxon>
        <taxon>Moraxellaceae</taxon>
        <taxon>Acinetobacter</taxon>
    </lineage>
</organism>
<evidence type="ECO:0000256" key="3">
    <source>
        <dbReference type="SAM" id="SignalP"/>
    </source>
</evidence>
<protein>
    <submittedName>
        <fullName evidence="4">DUF2057 domain-containing protein</fullName>
    </submittedName>
</protein>
<dbReference type="EMBL" id="SGSU01000022">
    <property type="protein sequence ID" value="RZG64599.1"/>
    <property type="molecule type" value="Genomic_DNA"/>
</dbReference>
<keyword evidence="2 3" id="KW-0732">Signal</keyword>
<dbReference type="Pfam" id="PF09829">
    <property type="entry name" value="DUF2057"/>
    <property type="match status" value="1"/>
</dbReference>
<feature type="signal peptide" evidence="3">
    <location>
        <begin position="1"/>
        <end position="20"/>
    </location>
</feature>
<dbReference type="AlphaFoldDB" id="A0A4Q7ANE0"/>
<dbReference type="PANTHER" id="PTHR38108">
    <property type="entry name" value="UPF0319 PROTEIN YCCT"/>
    <property type="match status" value="1"/>
</dbReference>
<comment type="caution">
    <text evidence="4">The sequence shown here is derived from an EMBL/GenBank/DDBJ whole genome shotgun (WGS) entry which is preliminary data.</text>
</comment>
<gene>
    <name evidence="4" type="ORF">EXE25_16575</name>
</gene>
<proteinExistence type="inferred from homology"/>
<feature type="chain" id="PRO_5020885005" evidence="3">
    <location>
        <begin position="21"/>
        <end position="205"/>
    </location>
</feature>
<comment type="similarity">
    <text evidence="1">Belongs to the UPF0319 family.</text>
</comment>
<accession>A0A4Q7ANE0</accession>
<name>A0A4Q7ANE0_9GAMM</name>
<dbReference type="PANTHER" id="PTHR38108:SF1">
    <property type="entry name" value="UPF0319 PROTEIN YCCT"/>
    <property type="match status" value="1"/>
</dbReference>